<dbReference type="EMBL" id="BAABBQ010000001">
    <property type="protein sequence ID" value="GAA4016178.1"/>
    <property type="molecule type" value="Genomic_DNA"/>
</dbReference>
<evidence type="ECO:0000313" key="6">
    <source>
        <dbReference type="EMBL" id="GAA4016178.1"/>
    </source>
</evidence>
<dbReference type="InterPro" id="IPR023352">
    <property type="entry name" value="MAPEG-like_dom_sf"/>
</dbReference>
<dbReference type="RefSeq" id="WP_344706659.1">
    <property type="nucleotide sequence ID" value="NZ_BAABBQ010000001.1"/>
</dbReference>
<organism evidence="6 7">
    <name type="scientific">Sphingomonas swuensis</name>
    <dbReference type="NCBI Taxonomy" id="977800"/>
    <lineage>
        <taxon>Bacteria</taxon>
        <taxon>Pseudomonadati</taxon>
        <taxon>Pseudomonadota</taxon>
        <taxon>Alphaproteobacteria</taxon>
        <taxon>Sphingomonadales</taxon>
        <taxon>Sphingomonadaceae</taxon>
        <taxon>Sphingomonas</taxon>
    </lineage>
</organism>
<keyword evidence="4 5" id="KW-0472">Membrane</keyword>
<keyword evidence="3 5" id="KW-1133">Transmembrane helix</keyword>
<evidence type="ECO:0000256" key="5">
    <source>
        <dbReference type="SAM" id="Phobius"/>
    </source>
</evidence>
<sequence length="142" mass="15744">MGLHPLGLPIAVLAAWTFVIFFWMYATRIPAMMRAGIDLKTLRGGTGASLDQKLAPEVQWKAHNYNHLLEQPTLFYAVTLLLIATGGESAFAAKLAWGYVLLRITHSLVQTTVNITRFRFMLFFAASLCLLGLVLVALTHLL</sequence>
<dbReference type="Pfam" id="PF01124">
    <property type="entry name" value="MAPEG"/>
    <property type="match status" value="1"/>
</dbReference>
<gene>
    <name evidence="6" type="ORF">GCM10022280_13870</name>
</gene>
<keyword evidence="2 5" id="KW-0812">Transmembrane</keyword>
<accession>A0ABP7ST51</accession>
<evidence type="ECO:0000256" key="1">
    <source>
        <dbReference type="ARBA" id="ARBA00004370"/>
    </source>
</evidence>
<comment type="caution">
    <text evidence="6">The sequence shown here is derived from an EMBL/GenBank/DDBJ whole genome shotgun (WGS) entry which is preliminary data.</text>
</comment>
<evidence type="ECO:0000256" key="3">
    <source>
        <dbReference type="ARBA" id="ARBA00022989"/>
    </source>
</evidence>
<feature type="transmembrane region" description="Helical" evidence="5">
    <location>
        <begin position="120"/>
        <end position="141"/>
    </location>
</feature>
<dbReference type="InterPro" id="IPR001129">
    <property type="entry name" value="Membr-assoc_MAPEG"/>
</dbReference>
<keyword evidence="7" id="KW-1185">Reference proteome</keyword>
<protein>
    <submittedName>
        <fullName evidence="6">MAPEG family protein</fullName>
    </submittedName>
</protein>
<evidence type="ECO:0000313" key="7">
    <source>
        <dbReference type="Proteomes" id="UP001500235"/>
    </source>
</evidence>
<feature type="transmembrane region" description="Helical" evidence="5">
    <location>
        <begin position="6"/>
        <end position="26"/>
    </location>
</feature>
<evidence type="ECO:0000256" key="4">
    <source>
        <dbReference type="ARBA" id="ARBA00023136"/>
    </source>
</evidence>
<reference evidence="7" key="1">
    <citation type="journal article" date="2019" name="Int. J. Syst. Evol. Microbiol.">
        <title>The Global Catalogue of Microorganisms (GCM) 10K type strain sequencing project: providing services to taxonomists for standard genome sequencing and annotation.</title>
        <authorList>
            <consortium name="The Broad Institute Genomics Platform"/>
            <consortium name="The Broad Institute Genome Sequencing Center for Infectious Disease"/>
            <person name="Wu L."/>
            <person name="Ma J."/>
        </authorList>
    </citation>
    <scope>NUCLEOTIDE SEQUENCE [LARGE SCALE GENOMIC DNA]</scope>
    <source>
        <strain evidence="7">JCM 17563</strain>
    </source>
</reference>
<comment type="subcellular location">
    <subcellularLocation>
        <location evidence="1">Membrane</location>
    </subcellularLocation>
</comment>
<proteinExistence type="predicted"/>
<name>A0ABP7ST51_9SPHN</name>
<dbReference type="Gene3D" id="1.20.120.550">
    <property type="entry name" value="Membrane associated eicosanoid/glutathione metabolism-like domain"/>
    <property type="match status" value="1"/>
</dbReference>
<feature type="transmembrane region" description="Helical" evidence="5">
    <location>
        <begin position="74"/>
        <end position="100"/>
    </location>
</feature>
<dbReference type="Proteomes" id="UP001500235">
    <property type="component" value="Unassembled WGS sequence"/>
</dbReference>
<dbReference type="SUPFAM" id="SSF161084">
    <property type="entry name" value="MAPEG domain-like"/>
    <property type="match status" value="1"/>
</dbReference>
<evidence type="ECO:0000256" key="2">
    <source>
        <dbReference type="ARBA" id="ARBA00022692"/>
    </source>
</evidence>